<organism evidence="8 9">
    <name type="scientific">Limnobacter litoralis</name>
    <dbReference type="NCBI Taxonomy" id="481366"/>
    <lineage>
        <taxon>Bacteria</taxon>
        <taxon>Pseudomonadati</taxon>
        <taxon>Pseudomonadota</taxon>
        <taxon>Betaproteobacteria</taxon>
        <taxon>Burkholderiales</taxon>
        <taxon>Burkholderiaceae</taxon>
        <taxon>Limnobacter</taxon>
    </lineage>
</organism>
<dbReference type="PANTHER" id="PTHR36115:SF10">
    <property type="entry name" value="RDD DOMAIN-CONTAINING PROTEIN"/>
    <property type="match status" value="1"/>
</dbReference>
<dbReference type="Pfam" id="PF06271">
    <property type="entry name" value="RDD"/>
    <property type="match status" value="1"/>
</dbReference>
<gene>
    <name evidence="8" type="ORF">GCM10007875_18970</name>
</gene>
<evidence type="ECO:0000313" key="9">
    <source>
        <dbReference type="Proteomes" id="UP001156664"/>
    </source>
</evidence>
<feature type="domain" description="RDD" evidence="7">
    <location>
        <begin position="14"/>
        <end position="134"/>
    </location>
</feature>
<dbReference type="PANTHER" id="PTHR36115">
    <property type="entry name" value="PROLINE-RICH ANTIGEN HOMOLOG-RELATED"/>
    <property type="match status" value="1"/>
</dbReference>
<feature type="transmembrane region" description="Helical" evidence="6">
    <location>
        <begin position="100"/>
        <end position="122"/>
    </location>
</feature>
<dbReference type="Proteomes" id="UP001156664">
    <property type="component" value="Unassembled WGS sequence"/>
</dbReference>
<sequence length="166" mass="18744">MTFALDNGLVGPSRKRLFACVVYEALLLFGVLFIAGYLFDTLTQSHSGLTVRHQRQAWLTLVLGVYFVWFWTHGGQTLAMKTWHIKLVNSAGEPLKITTAVIRFAMALFLTPTGLSFVYSWIDRQGQFPHDRLLDTRLVISQPTRRGVESVLRSESEHAENSSSLT</sequence>
<evidence type="ECO:0000256" key="6">
    <source>
        <dbReference type="SAM" id="Phobius"/>
    </source>
</evidence>
<accession>A0ABQ5YWD8</accession>
<feature type="transmembrane region" description="Helical" evidence="6">
    <location>
        <begin position="17"/>
        <end position="38"/>
    </location>
</feature>
<evidence type="ECO:0000256" key="5">
    <source>
        <dbReference type="ARBA" id="ARBA00023136"/>
    </source>
</evidence>
<keyword evidence="4 6" id="KW-1133">Transmembrane helix</keyword>
<evidence type="ECO:0000256" key="4">
    <source>
        <dbReference type="ARBA" id="ARBA00022989"/>
    </source>
</evidence>
<keyword evidence="3 6" id="KW-0812">Transmembrane</keyword>
<proteinExistence type="predicted"/>
<evidence type="ECO:0000256" key="3">
    <source>
        <dbReference type="ARBA" id="ARBA00022692"/>
    </source>
</evidence>
<evidence type="ECO:0000313" key="8">
    <source>
        <dbReference type="EMBL" id="GLR26807.1"/>
    </source>
</evidence>
<keyword evidence="9" id="KW-1185">Reference proteome</keyword>
<comment type="subcellular location">
    <subcellularLocation>
        <location evidence="1">Cell membrane</location>
        <topology evidence="1">Multi-pass membrane protein</topology>
    </subcellularLocation>
</comment>
<name>A0ABQ5YWD8_9BURK</name>
<evidence type="ECO:0000256" key="2">
    <source>
        <dbReference type="ARBA" id="ARBA00022475"/>
    </source>
</evidence>
<feature type="transmembrane region" description="Helical" evidence="6">
    <location>
        <begin position="58"/>
        <end position="79"/>
    </location>
</feature>
<evidence type="ECO:0000259" key="7">
    <source>
        <dbReference type="Pfam" id="PF06271"/>
    </source>
</evidence>
<dbReference type="RefSeq" id="WP_284281476.1">
    <property type="nucleotide sequence ID" value="NZ_BSOJ01000018.1"/>
</dbReference>
<evidence type="ECO:0000256" key="1">
    <source>
        <dbReference type="ARBA" id="ARBA00004651"/>
    </source>
</evidence>
<keyword evidence="2" id="KW-1003">Cell membrane</keyword>
<reference evidence="9" key="1">
    <citation type="journal article" date="2019" name="Int. J. Syst. Evol. Microbiol.">
        <title>The Global Catalogue of Microorganisms (GCM) 10K type strain sequencing project: providing services to taxonomists for standard genome sequencing and annotation.</title>
        <authorList>
            <consortium name="The Broad Institute Genomics Platform"/>
            <consortium name="The Broad Institute Genome Sequencing Center for Infectious Disease"/>
            <person name="Wu L."/>
            <person name="Ma J."/>
        </authorList>
    </citation>
    <scope>NUCLEOTIDE SEQUENCE [LARGE SCALE GENOMIC DNA]</scope>
    <source>
        <strain evidence="9">NBRC 105857</strain>
    </source>
</reference>
<dbReference type="InterPro" id="IPR051791">
    <property type="entry name" value="Pra-immunoreactive"/>
</dbReference>
<protein>
    <submittedName>
        <fullName evidence="8">RDD family protein</fullName>
    </submittedName>
</protein>
<comment type="caution">
    <text evidence="8">The sequence shown here is derived from an EMBL/GenBank/DDBJ whole genome shotgun (WGS) entry which is preliminary data.</text>
</comment>
<keyword evidence="5 6" id="KW-0472">Membrane</keyword>
<dbReference type="EMBL" id="BSOJ01000018">
    <property type="protein sequence ID" value="GLR26807.1"/>
    <property type="molecule type" value="Genomic_DNA"/>
</dbReference>
<dbReference type="InterPro" id="IPR010432">
    <property type="entry name" value="RDD"/>
</dbReference>